<dbReference type="Proteomes" id="UP001500979">
    <property type="component" value="Unassembled WGS sequence"/>
</dbReference>
<evidence type="ECO:0008006" key="4">
    <source>
        <dbReference type="Google" id="ProtNLM"/>
    </source>
</evidence>
<keyword evidence="3" id="KW-1185">Reference proteome</keyword>
<dbReference type="InterPro" id="IPR046828">
    <property type="entry name" value="RepSA"/>
</dbReference>
<protein>
    <recommendedName>
        <fullName evidence="4">Replication initiation protein</fullName>
    </recommendedName>
</protein>
<reference evidence="2 3" key="1">
    <citation type="journal article" date="2019" name="Int. J. Syst. Evol. Microbiol.">
        <title>The Global Catalogue of Microorganisms (GCM) 10K type strain sequencing project: providing services to taxonomists for standard genome sequencing and annotation.</title>
        <authorList>
            <consortium name="The Broad Institute Genomics Platform"/>
            <consortium name="The Broad Institute Genome Sequencing Center for Infectious Disease"/>
            <person name="Wu L."/>
            <person name="Ma J."/>
        </authorList>
    </citation>
    <scope>NUCLEOTIDE SEQUENCE [LARGE SCALE GENOMIC DNA]</scope>
    <source>
        <strain evidence="2 3">JCM 9383</strain>
    </source>
</reference>
<dbReference type="EMBL" id="BAAAUX010000005">
    <property type="protein sequence ID" value="GAA2778062.1"/>
    <property type="molecule type" value="Genomic_DNA"/>
</dbReference>
<name>A0ABN3V4H6_9PSEU</name>
<proteinExistence type="predicted"/>
<sequence length="326" mass="34768">MDAARELHGHVVGCVGRAVKHHNGLAGGNRKLLTGSWSAQRRDGSAVSERSGQIAVACNNRRESVCPSCAARYAGDAYQLVKSGLSGGKGVPDDAASDIRLFVTLTAPSFGPVHTRSVTTRGRVRRCACGESHHEADTRIGSPLDVDSYDYAGAVLWNAHAGALWHRFRIYLARLVAACRGVKVKDIPHTFRLSYSKVAEYQRRGLVHFHAVIRLDGPDGPGSPAPEGITADMLDEFIRVSAWKTSVDIEATDAYPATAVKWGRQVQVDPITPSSDDAAEALGDQRVAGYVAKYSTKGTGATAGTAPGFAPRLTSTTWRSRSTTGA</sequence>
<dbReference type="Pfam" id="PF20199">
    <property type="entry name" value="RepSA"/>
    <property type="match status" value="1"/>
</dbReference>
<evidence type="ECO:0000256" key="1">
    <source>
        <dbReference type="SAM" id="MobiDB-lite"/>
    </source>
</evidence>
<gene>
    <name evidence="2" type="ORF">GCM10010470_09050</name>
</gene>
<feature type="region of interest" description="Disordered" evidence="1">
    <location>
        <begin position="301"/>
        <end position="326"/>
    </location>
</feature>
<organism evidence="2 3">
    <name type="scientific">Saccharopolyspora taberi</name>
    <dbReference type="NCBI Taxonomy" id="60895"/>
    <lineage>
        <taxon>Bacteria</taxon>
        <taxon>Bacillati</taxon>
        <taxon>Actinomycetota</taxon>
        <taxon>Actinomycetes</taxon>
        <taxon>Pseudonocardiales</taxon>
        <taxon>Pseudonocardiaceae</taxon>
        <taxon>Saccharopolyspora</taxon>
    </lineage>
</organism>
<comment type="caution">
    <text evidence="2">The sequence shown here is derived from an EMBL/GenBank/DDBJ whole genome shotgun (WGS) entry which is preliminary data.</text>
</comment>
<accession>A0ABN3V4H6</accession>
<evidence type="ECO:0000313" key="2">
    <source>
        <dbReference type="EMBL" id="GAA2778062.1"/>
    </source>
</evidence>
<evidence type="ECO:0000313" key="3">
    <source>
        <dbReference type="Proteomes" id="UP001500979"/>
    </source>
</evidence>